<keyword evidence="3" id="KW-0687">Ribonucleoprotein</keyword>
<dbReference type="Gene3D" id="3.30.70.330">
    <property type="match status" value="1"/>
</dbReference>
<reference evidence="6" key="1">
    <citation type="submission" date="2017-09" db="EMBL/GenBank/DDBJ databases">
        <title>Depth-based differentiation of microbial function through sediment-hosted aquifers and enrichment of novel symbionts in the deep terrestrial subsurface.</title>
        <authorList>
            <person name="Probst A.J."/>
            <person name="Ladd B."/>
            <person name="Jarett J.K."/>
            <person name="Geller-Mcgrath D.E."/>
            <person name="Sieber C.M.K."/>
            <person name="Emerson J.B."/>
            <person name="Anantharaman K."/>
            <person name="Thomas B.C."/>
            <person name="Malmstrom R."/>
            <person name="Stieglmeier M."/>
            <person name="Klingl A."/>
            <person name="Woyke T."/>
            <person name="Ryan C.M."/>
            <person name="Banfield J.F."/>
        </authorList>
    </citation>
    <scope>NUCLEOTIDE SEQUENCE [LARGE SCALE GENOMIC DNA]</scope>
</reference>
<evidence type="ECO:0000256" key="1">
    <source>
        <dbReference type="ARBA" id="ARBA00006700"/>
    </source>
</evidence>
<evidence type="ECO:0000256" key="2">
    <source>
        <dbReference type="ARBA" id="ARBA00022980"/>
    </source>
</evidence>
<comment type="similarity">
    <text evidence="1">Belongs to the universal ribosomal protein uL23 family.</text>
</comment>
<dbReference type="GO" id="GO:1990904">
    <property type="term" value="C:ribonucleoprotein complex"/>
    <property type="evidence" value="ECO:0007669"/>
    <property type="project" value="UniProtKB-KW"/>
</dbReference>
<keyword evidence="2 5" id="KW-0689">Ribosomal protein</keyword>
<comment type="caution">
    <text evidence="5">The sequence shown here is derived from an EMBL/GenBank/DDBJ whole genome shotgun (WGS) entry which is preliminary data.</text>
</comment>
<dbReference type="EMBL" id="PEYW01000029">
    <property type="protein sequence ID" value="PIS20784.1"/>
    <property type="molecule type" value="Genomic_DNA"/>
</dbReference>
<name>A0A2H0X788_UNCKA</name>
<evidence type="ECO:0000313" key="5">
    <source>
        <dbReference type="EMBL" id="PIS20784.1"/>
    </source>
</evidence>
<dbReference type="GO" id="GO:0006412">
    <property type="term" value="P:translation"/>
    <property type="evidence" value="ECO:0007669"/>
    <property type="project" value="InterPro"/>
</dbReference>
<dbReference type="Proteomes" id="UP000231414">
    <property type="component" value="Unassembled WGS sequence"/>
</dbReference>
<organism evidence="5 6">
    <name type="scientific">candidate division WWE3 bacterium CG08_land_8_20_14_0_20_43_13</name>
    <dbReference type="NCBI Taxonomy" id="1975087"/>
    <lineage>
        <taxon>Bacteria</taxon>
        <taxon>Katanobacteria</taxon>
    </lineage>
</organism>
<dbReference type="InterPro" id="IPR012677">
    <property type="entry name" value="Nucleotide-bd_a/b_plait_sf"/>
</dbReference>
<sequence>MILKHLKETEKTSILGKQRKYVFEVSQDSTKGEIAREVFKRYSVKVLKINVLRRLGKVKRAGAHPTLRRTPLKKLAIITLNKDDQIKID</sequence>
<evidence type="ECO:0000256" key="4">
    <source>
        <dbReference type="ARBA" id="ARBA00035481"/>
    </source>
</evidence>
<proteinExistence type="inferred from homology"/>
<dbReference type="SUPFAM" id="SSF54189">
    <property type="entry name" value="Ribosomal proteins S24e, L23 and L15e"/>
    <property type="match status" value="1"/>
</dbReference>
<dbReference type="AlphaFoldDB" id="A0A2H0X788"/>
<evidence type="ECO:0000256" key="3">
    <source>
        <dbReference type="ARBA" id="ARBA00023274"/>
    </source>
</evidence>
<accession>A0A2H0X788</accession>
<protein>
    <recommendedName>
        <fullName evidence="4">50S ribosomal protein L23</fullName>
    </recommendedName>
</protein>
<dbReference type="InterPro" id="IPR013025">
    <property type="entry name" value="Ribosomal_uL23-like"/>
</dbReference>
<dbReference type="InterPro" id="IPR012678">
    <property type="entry name" value="Ribosomal_uL23/eL15/eS24_sf"/>
</dbReference>
<dbReference type="GO" id="GO:0005840">
    <property type="term" value="C:ribosome"/>
    <property type="evidence" value="ECO:0007669"/>
    <property type="project" value="UniProtKB-KW"/>
</dbReference>
<dbReference type="GO" id="GO:0003735">
    <property type="term" value="F:structural constituent of ribosome"/>
    <property type="evidence" value="ECO:0007669"/>
    <property type="project" value="InterPro"/>
</dbReference>
<gene>
    <name evidence="5" type="primary">rplW</name>
    <name evidence="5" type="ORF">COT52_02065</name>
</gene>
<evidence type="ECO:0000313" key="6">
    <source>
        <dbReference type="Proteomes" id="UP000231414"/>
    </source>
</evidence>
<dbReference type="Pfam" id="PF00276">
    <property type="entry name" value="Ribosomal_L23"/>
    <property type="match status" value="1"/>
</dbReference>